<proteinExistence type="predicted"/>
<gene>
    <name evidence="1" type="ORF">UFOVP120_65</name>
</gene>
<sequence length="77" mass="8471">MIMDDLSSSCKEALPHQGEGQQLSGVTILELRLFSCRYVIGADDDLGAIFCGEQTFKGSYCKSHHKICYKGLPKTSL</sequence>
<organism evidence="1">
    <name type="scientific">uncultured Caudovirales phage</name>
    <dbReference type="NCBI Taxonomy" id="2100421"/>
    <lineage>
        <taxon>Viruses</taxon>
        <taxon>Duplodnaviria</taxon>
        <taxon>Heunggongvirae</taxon>
        <taxon>Uroviricota</taxon>
        <taxon>Caudoviricetes</taxon>
        <taxon>Peduoviridae</taxon>
        <taxon>Maltschvirus</taxon>
        <taxon>Maltschvirus maltsch</taxon>
    </lineage>
</organism>
<dbReference type="InterPro" id="IPR011681">
    <property type="entry name" value="GcrA"/>
</dbReference>
<dbReference type="EMBL" id="LR796242">
    <property type="protein sequence ID" value="CAB4131169.1"/>
    <property type="molecule type" value="Genomic_DNA"/>
</dbReference>
<evidence type="ECO:0000313" key="1">
    <source>
        <dbReference type="EMBL" id="CAB4131169.1"/>
    </source>
</evidence>
<accession>A0A6J5LHS5</accession>
<dbReference type="Pfam" id="PF07750">
    <property type="entry name" value="GcrA"/>
    <property type="match status" value="1"/>
</dbReference>
<protein>
    <submittedName>
        <fullName evidence="1">GcrA cell cycle regulator</fullName>
    </submittedName>
</protein>
<name>A0A6J5LHS5_9CAUD</name>
<reference evidence="1" key="1">
    <citation type="submission" date="2020-04" db="EMBL/GenBank/DDBJ databases">
        <authorList>
            <person name="Chiriac C."/>
            <person name="Salcher M."/>
            <person name="Ghai R."/>
            <person name="Kavagutti S V."/>
        </authorList>
    </citation>
    <scope>NUCLEOTIDE SEQUENCE</scope>
</reference>